<dbReference type="PANTHER" id="PTHR32015:SF1">
    <property type="entry name" value="LIPASE"/>
    <property type="match status" value="1"/>
</dbReference>
<proteinExistence type="predicted"/>
<dbReference type="PROSITE" id="PS51318">
    <property type="entry name" value="TAT"/>
    <property type="match status" value="1"/>
</dbReference>
<protein>
    <submittedName>
        <fullName evidence="2">Alpha/beta fold hydrolase</fullName>
    </submittedName>
</protein>
<dbReference type="Pfam" id="PF01674">
    <property type="entry name" value="Lipase_2"/>
    <property type="match status" value="1"/>
</dbReference>
<sequence length="303" mass="31635">MRPHFPRPRTLRRRAARLLAAALLAGPAALAAAPAHAASAPAFSSGVNDFGCRPSAEHPRPLVLLHGTFVNPTEQWLIGGPYFAELGYCVFELDYGQYDGIPLVHGIGPIERSGRQLAAYVDRVLAATGASQVDILGHSQGGGALPRYYLKFLGGAPKVHTLVGIAPTNHGGTASGIFTLAQQIPGATRVIGTACPACVEQFVGSAFNRRLDAGGDTVPGVQYTTIVTRNDELVTPYTNQFLSGPNVHNVLVQDLCPLDVSDHVLVGTVDGVAFHEAANALDPAHATPTTCADLLTGVVGALI</sequence>
<dbReference type="EMBL" id="JAAFYZ010000032">
    <property type="protein sequence ID" value="MBS2547684.1"/>
    <property type="molecule type" value="Genomic_DNA"/>
</dbReference>
<dbReference type="Proteomes" id="UP000730482">
    <property type="component" value="Unassembled WGS sequence"/>
</dbReference>
<dbReference type="InterPro" id="IPR002918">
    <property type="entry name" value="Lipase_EstA/Esterase_EstB"/>
</dbReference>
<dbReference type="Gene3D" id="3.40.50.1820">
    <property type="entry name" value="alpha/beta hydrolase"/>
    <property type="match status" value="1"/>
</dbReference>
<evidence type="ECO:0000313" key="2">
    <source>
        <dbReference type="EMBL" id="MBS2547684.1"/>
    </source>
</evidence>
<accession>A0ABS5KNQ2</accession>
<evidence type="ECO:0000256" key="1">
    <source>
        <dbReference type="SAM" id="SignalP"/>
    </source>
</evidence>
<keyword evidence="1" id="KW-0732">Signal</keyword>
<dbReference type="GO" id="GO:0016787">
    <property type="term" value="F:hydrolase activity"/>
    <property type="evidence" value="ECO:0007669"/>
    <property type="project" value="UniProtKB-KW"/>
</dbReference>
<keyword evidence="3" id="KW-1185">Reference proteome</keyword>
<dbReference type="InterPro" id="IPR029058">
    <property type="entry name" value="AB_hydrolase_fold"/>
</dbReference>
<organism evidence="2 3">
    <name type="scientific">Catenulispora pinistramenti</name>
    <dbReference type="NCBI Taxonomy" id="2705254"/>
    <lineage>
        <taxon>Bacteria</taxon>
        <taxon>Bacillati</taxon>
        <taxon>Actinomycetota</taxon>
        <taxon>Actinomycetes</taxon>
        <taxon>Catenulisporales</taxon>
        <taxon>Catenulisporaceae</taxon>
        <taxon>Catenulispora</taxon>
    </lineage>
</organism>
<feature type="signal peptide" evidence="1">
    <location>
        <begin position="1"/>
        <end position="37"/>
    </location>
</feature>
<dbReference type="PANTHER" id="PTHR32015">
    <property type="entry name" value="FASTING INDUCED LIPASE"/>
    <property type="match status" value="1"/>
</dbReference>
<dbReference type="InterPro" id="IPR006311">
    <property type="entry name" value="TAT_signal"/>
</dbReference>
<reference evidence="2 3" key="1">
    <citation type="submission" date="2020-02" db="EMBL/GenBank/DDBJ databases">
        <title>Acidophilic actinobacteria isolated from forest soil.</title>
        <authorList>
            <person name="Golinska P."/>
        </authorList>
    </citation>
    <scope>NUCLEOTIDE SEQUENCE [LARGE SCALE GENOMIC DNA]</scope>
    <source>
        <strain evidence="2 3">NL8</strain>
    </source>
</reference>
<comment type="caution">
    <text evidence="2">The sequence shown here is derived from an EMBL/GenBank/DDBJ whole genome shotgun (WGS) entry which is preliminary data.</text>
</comment>
<feature type="chain" id="PRO_5047015977" evidence="1">
    <location>
        <begin position="38"/>
        <end position="303"/>
    </location>
</feature>
<dbReference type="SUPFAM" id="SSF53474">
    <property type="entry name" value="alpha/beta-Hydrolases"/>
    <property type="match status" value="1"/>
</dbReference>
<dbReference type="RefSeq" id="WP_212009263.1">
    <property type="nucleotide sequence ID" value="NZ_JAAFYZ010000032.1"/>
</dbReference>
<gene>
    <name evidence="2" type="ORF">KGQ19_12455</name>
</gene>
<name>A0ABS5KNQ2_9ACTN</name>
<keyword evidence="2" id="KW-0378">Hydrolase</keyword>
<evidence type="ECO:0000313" key="3">
    <source>
        <dbReference type="Proteomes" id="UP000730482"/>
    </source>
</evidence>